<name>G6EAP3_9SPHN</name>
<feature type="transmembrane region" description="Helical" evidence="1">
    <location>
        <begin position="91"/>
        <end position="109"/>
    </location>
</feature>
<organism evidence="2 3">
    <name type="scientific">Novosphingobium pentaromativorans US6-1</name>
    <dbReference type="NCBI Taxonomy" id="1088721"/>
    <lineage>
        <taxon>Bacteria</taxon>
        <taxon>Pseudomonadati</taxon>
        <taxon>Pseudomonadota</taxon>
        <taxon>Alphaproteobacteria</taxon>
        <taxon>Sphingomonadales</taxon>
        <taxon>Sphingomonadaceae</taxon>
        <taxon>Novosphingobium</taxon>
    </lineage>
</organism>
<dbReference type="KEGG" id="npn:JI59_12940"/>
<dbReference type="eggNOG" id="ENOG5032HMD">
    <property type="taxonomic scope" value="Bacteria"/>
</dbReference>
<evidence type="ECO:0000313" key="3">
    <source>
        <dbReference type="Proteomes" id="UP000004030"/>
    </source>
</evidence>
<dbReference type="STRING" id="1088721.JI59_12940"/>
<dbReference type="OrthoDB" id="7508169at2"/>
<protein>
    <recommendedName>
        <fullName evidence="4">DUF2946 domain-containing protein</fullName>
    </recommendedName>
</protein>
<sequence length="133" mass="13694">MGNFRHFIRHRPGIAALLLAAALCLKIFVPVGYMPAPAGSDLVVALCSGSAPAGTTVQIHIPGKGPQDDAPKSVDHPCAFAPLGAAALGSAPPMLALAALFFVFVAAILRRPLDLRPIDAQIRPPSQGPPSFA</sequence>
<dbReference type="PATRIC" id="fig|1088721.3.peg.1423"/>
<dbReference type="Proteomes" id="UP000004030">
    <property type="component" value="Unassembled WGS sequence"/>
</dbReference>
<comment type="caution">
    <text evidence="2">The sequence shown here is derived from an EMBL/GenBank/DDBJ whole genome shotgun (WGS) entry which is preliminary data.</text>
</comment>
<evidence type="ECO:0008006" key="4">
    <source>
        <dbReference type="Google" id="ProtNLM"/>
    </source>
</evidence>
<reference evidence="2 3" key="1">
    <citation type="journal article" date="2012" name="J. Bacteriol.">
        <title>Genome sequence of benzo(a)pyrene-degrading bacterium Novosphingobium pentaromativorans US6-1.</title>
        <authorList>
            <person name="Luo Y.R."/>
            <person name="Kang S.G."/>
            <person name="Kim S.J."/>
            <person name="Kim M.R."/>
            <person name="Li N."/>
            <person name="Lee J.H."/>
            <person name="Kwon K.K."/>
        </authorList>
    </citation>
    <scope>NUCLEOTIDE SEQUENCE [LARGE SCALE GENOMIC DNA]</scope>
    <source>
        <strain evidence="2 3">US6-1</strain>
    </source>
</reference>
<evidence type="ECO:0000256" key="1">
    <source>
        <dbReference type="SAM" id="Phobius"/>
    </source>
</evidence>
<keyword evidence="1" id="KW-0812">Transmembrane</keyword>
<dbReference type="EMBL" id="AGFM01000017">
    <property type="protein sequence ID" value="EHJ61680.1"/>
    <property type="molecule type" value="Genomic_DNA"/>
</dbReference>
<keyword evidence="1" id="KW-0472">Membrane</keyword>
<evidence type="ECO:0000313" key="2">
    <source>
        <dbReference type="EMBL" id="EHJ61680.1"/>
    </source>
</evidence>
<gene>
    <name evidence="2" type="ORF">NSU_1441</name>
</gene>
<dbReference type="AlphaFoldDB" id="G6EAP3"/>
<keyword evidence="1" id="KW-1133">Transmembrane helix</keyword>
<feature type="transmembrane region" description="Helical" evidence="1">
    <location>
        <begin position="12"/>
        <end position="33"/>
    </location>
</feature>
<proteinExistence type="predicted"/>
<dbReference type="RefSeq" id="WP_007012356.1">
    <property type="nucleotide sequence ID" value="NZ_AGFM01000017.1"/>
</dbReference>
<accession>G6EAP3</accession>
<keyword evidence="3" id="KW-1185">Reference proteome</keyword>